<name>A0ABY2Y948_9HYPH</name>
<keyword evidence="2" id="KW-1185">Reference proteome</keyword>
<reference evidence="1 2" key="1">
    <citation type="submission" date="2019-06" db="EMBL/GenBank/DDBJ databases">
        <title>Ochrobactrum cricket sp.nov., isolated from the insect Teleogryllus occipitalis living in deserted cropland.</title>
        <authorList>
            <person name="Hu M."/>
        </authorList>
    </citation>
    <scope>NUCLEOTIDE SEQUENCE [LARGE SCALE GENOMIC DNA]</scope>
    <source>
        <strain evidence="1 2">LCB8</strain>
    </source>
</reference>
<proteinExistence type="predicted"/>
<dbReference type="Proteomes" id="UP000312784">
    <property type="component" value="Unassembled WGS sequence"/>
</dbReference>
<evidence type="ECO:0008006" key="3">
    <source>
        <dbReference type="Google" id="ProtNLM"/>
    </source>
</evidence>
<sequence length="216" mass="23630">MFAIIKDDLVIGTMMGTVDGITIPPQLIDVQIDRLRFHNGELIDASECRDWYIDELGQKHIVAGERWQAIQCGIDDRLVRSGADGWQMDALTAIKDALKRQVDAGAEAERLKYITPGAGQAMTYQQKVTEAQAFKAASNPQASDYPILSSEVGITAETLSEVADVVLTAFAQWQQIGAMIESIRLGAKRDIDAAEDEAEARAIVDAIIWPSAQVQI</sequence>
<protein>
    <recommendedName>
        <fullName evidence="3">DUF4376 domain-containing protein</fullName>
    </recommendedName>
</protein>
<evidence type="ECO:0000313" key="2">
    <source>
        <dbReference type="Proteomes" id="UP000312784"/>
    </source>
</evidence>
<dbReference type="RefSeq" id="WP_140024256.1">
    <property type="nucleotide sequence ID" value="NZ_JBHUFG010000007.1"/>
</dbReference>
<accession>A0ABY2Y948</accession>
<dbReference type="EMBL" id="VEWL01000002">
    <property type="protein sequence ID" value="TNV17726.1"/>
    <property type="molecule type" value="Genomic_DNA"/>
</dbReference>
<organism evidence="1 2">
    <name type="scientific">Ochrobactrum teleogrylli</name>
    <dbReference type="NCBI Taxonomy" id="2479765"/>
    <lineage>
        <taxon>Bacteria</taxon>
        <taxon>Pseudomonadati</taxon>
        <taxon>Pseudomonadota</taxon>
        <taxon>Alphaproteobacteria</taxon>
        <taxon>Hyphomicrobiales</taxon>
        <taxon>Brucellaceae</taxon>
        <taxon>Brucella/Ochrobactrum group</taxon>
        <taxon>Ochrobactrum</taxon>
    </lineage>
</organism>
<evidence type="ECO:0000313" key="1">
    <source>
        <dbReference type="EMBL" id="TNV17726.1"/>
    </source>
</evidence>
<comment type="caution">
    <text evidence="1">The sequence shown here is derived from an EMBL/GenBank/DDBJ whole genome shotgun (WGS) entry which is preliminary data.</text>
</comment>
<gene>
    <name evidence="1" type="ORF">FIC94_06000</name>
</gene>